<dbReference type="InterPro" id="IPR004244">
    <property type="entry name" value="Transposase_22"/>
</dbReference>
<gene>
    <name evidence="3" type="ORF">NDU88_009683</name>
</gene>
<feature type="region of interest" description="Disordered" evidence="2">
    <location>
        <begin position="17"/>
        <end position="36"/>
    </location>
</feature>
<dbReference type="PANTHER" id="PTHR11505">
    <property type="entry name" value="L1 TRANSPOSABLE ELEMENT-RELATED"/>
    <property type="match status" value="1"/>
</dbReference>
<name>A0AAV7QWG4_PLEWA</name>
<protein>
    <submittedName>
        <fullName evidence="3">Uncharacterized protein</fullName>
    </submittedName>
</protein>
<dbReference type="AlphaFoldDB" id="A0AAV7QWG4"/>
<reference evidence="3" key="1">
    <citation type="journal article" date="2022" name="bioRxiv">
        <title>Sequencing and chromosome-scale assembly of the giantPleurodeles waltlgenome.</title>
        <authorList>
            <person name="Brown T."/>
            <person name="Elewa A."/>
            <person name="Iarovenko S."/>
            <person name="Subramanian E."/>
            <person name="Araus A.J."/>
            <person name="Petzold A."/>
            <person name="Susuki M."/>
            <person name="Suzuki K.-i.T."/>
            <person name="Hayashi T."/>
            <person name="Toyoda A."/>
            <person name="Oliveira C."/>
            <person name="Osipova E."/>
            <person name="Leigh N.D."/>
            <person name="Simon A."/>
            <person name="Yun M.H."/>
        </authorList>
    </citation>
    <scope>NUCLEOTIDE SEQUENCE</scope>
    <source>
        <strain evidence="3">20211129_DDA</strain>
        <tissue evidence="3">Liver</tissue>
    </source>
</reference>
<keyword evidence="1" id="KW-0175">Coiled coil</keyword>
<proteinExistence type="predicted"/>
<organism evidence="3 4">
    <name type="scientific">Pleurodeles waltl</name>
    <name type="common">Iberian ribbed newt</name>
    <dbReference type="NCBI Taxonomy" id="8319"/>
    <lineage>
        <taxon>Eukaryota</taxon>
        <taxon>Metazoa</taxon>
        <taxon>Chordata</taxon>
        <taxon>Craniata</taxon>
        <taxon>Vertebrata</taxon>
        <taxon>Euteleostomi</taxon>
        <taxon>Amphibia</taxon>
        <taxon>Batrachia</taxon>
        <taxon>Caudata</taxon>
        <taxon>Salamandroidea</taxon>
        <taxon>Salamandridae</taxon>
        <taxon>Pleurodelinae</taxon>
        <taxon>Pleurodeles</taxon>
    </lineage>
</organism>
<feature type="coiled-coil region" evidence="1">
    <location>
        <begin position="68"/>
        <end position="95"/>
    </location>
</feature>
<evidence type="ECO:0000313" key="4">
    <source>
        <dbReference type="Proteomes" id="UP001066276"/>
    </source>
</evidence>
<evidence type="ECO:0000256" key="1">
    <source>
        <dbReference type="SAM" id="Coils"/>
    </source>
</evidence>
<comment type="caution">
    <text evidence="3">The sequence shown here is derived from an EMBL/GenBank/DDBJ whole genome shotgun (WGS) entry which is preliminary data.</text>
</comment>
<accession>A0AAV7QWG4</accession>
<dbReference type="Gene3D" id="3.30.70.1820">
    <property type="entry name" value="L1 transposable element, RRM domain"/>
    <property type="match status" value="1"/>
</dbReference>
<sequence>MPDGRVLEWRFGPLESPVKPETLQERRQTEPTSNPSHIKCHIEVDALVTTSSLENLFTTLRDDIVSLKQELAADVKDIRRNMGELEHSIDSLEGVRDEELEKHRHESLSLRDRPQLTLEDLENRSRRCNIHIKGIPLQAGVGRLKDYILRLSHLVAIDMEGQDTILDRTHRVGRQARSPEQPQDILTCLHYYWQKEAIMAE</sequence>
<evidence type="ECO:0000313" key="3">
    <source>
        <dbReference type="EMBL" id="KAJ1143374.1"/>
    </source>
</evidence>
<keyword evidence="4" id="KW-1185">Reference proteome</keyword>
<dbReference type="EMBL" id="JANPWB010000010">
    <property type="protein sequence ID" value="KAJ1143374.1"/>
    <property type="molecule type" value="Genomic_DNA"/>
</dbReference>
<evidence type="ECO:0000256" key="2">
    <source>
        <dbReference type="SAM" id="MobiDB-lite"/>
    </source>
</evidence>
<dbReference type="Proteomes" id="UP001066276">
    <property type="component" value="Chromosome 6"/>
</dbReference>